<feature type="non-terminal residue" evidence="14">
    <location>
        <position position="1"/>
    </location>
</feature>
<sequence length="290" mass="31092">KTGTLTKGEMGVTDIVGEDPDDLLTKAASLEKLSEHPIATSIVKKADEKGFKLREPKNFESLAGRGVKGDLDGHYVIGTSRLMEDMKIELPDEIKAKAEFLYDQGKTLAFIAVNGRVAGIIAVADQIKDNAPKAVKRLREMGLRVVMITGDNKRTAEAIAKQVGIDEYRAEVLPEDKVNAIKELQKERLIVAMVGDGVNDAPALAASDVGIALGSGTDVAVETGSIVLIKNNLEDVARAIDLSKRTFSKIRQNLFWAFAYNTVLIPVAAGVLIPIGIQMNPILAAGAMAM</sequence>
<keyword evidence="5 13" id="KW-0812">Transmembrane</keyword>
<reference evidence="14" key="1">
    <citation type="journal article" date="2014" name="Front. Microbiol.">
        <title>High frequency of phylogenetically diverse reductive dehalogenase-homologous genes in deep subseafloor sedimentary metagenomes.</title>
        <authorList>
            <person name="Kawai M."/>
            <person name="Futagami T."/>
            <person name="Toyoda A."/>
            <person name="Takaki Y."/>
            <person name="Nishi S."/>
            <person name="Hori S."/>
            <person name="Arai W."/>
            <person name="Tsubouchi T."/>
            <person name="Morono Y."/>
            <person name="Uchiyama I."/>
            <person name="Ito T."/>
            <person name="Fujiyama A."/>
            <person name="Inagaki F."/>
            <person name="Takami H."/>
        </authorList>
    </citation>
    <scope>NUCLEOTIDE SEQUENCE</scope>
    <source>
        <strain evidence="14">Expedition CK06-06</strain>
    </source>
</reference>
<dbReference type="SUPFAM" id="SSF56784">
    <property type="entry name" value="HAD-like"/>
    <property type="match status" value="1"/>
</dbReference>
<keyword evidence="10 13" id="KW-1133">Transmembrane helix</keyword>
<dbReference type="PANTHER" id="PTHR43520">
    <property type="entry name" value="ATP7, ISOFORM B"/>
    <property type="match status" value="1"/>
</dbReference>
<keyword evidence="8" id="KW-0067">ATP-binding</keyword>
<dbReference type="AlphaFoldDB" id="X1CPW2"/>
<keyword evidence="11" id="KW-0406">Ion transport</keyword>
<keyword evidence="12 13" id="KW-0472">Membrane</keyword>
<dbReference type="InterPro" id="IPR001757">
    <property type="entry name" value="P_typ_ATPase"/>
</dbReference>
<evidence type="ECO:0000256" key="4">
    <source>
        <dbReference type="ARBA" id="ARBA00022475"/>
    </source>
</evidence>
<keyword evidence="3" id="KW-0813">Transport</keyword>
<feature type="transmembrane region" description="Helical" evidence="13">
    <location>
        <begin position="254"/>
        <end position="277"/>
    </location>
</feature>
<evidence type="ECO:0000256" key="1">
    <source>
        <dbReference type="ARBA" id="ARBA00004651"/>
    </source>
</evidence>
<evidence type="ECO:0000256" key="11">
    <source>
        <dbReference type="ARBA" id="ARBA00023065"/>
    </source>
</evidence>
<comment type="caution">
    <text evidence="14">The sequence shown here is derived from an EMBL/GenBank/DDBJ whole genome shotgun (WGS) entry which is preliminary data.</text>
</comment>
<dbReference type="InterPro" id="IPR036412">
    <property type="entry name" value="HAD-like_sf"/>
</dbReference>
<evidence type="ECO:0008006" key="15">
    <source>
        <dbReference type="Google" id="ProtNLM"/>
    </source>
</evidence>
<evidence type="ECO:0000256" key="6">
    <source>
        <dbReference type="ARBA" id="ARBA00022723"/>
    </source>
</evidence>
<gene>
    <name evidence="14" type="ORF">S01H4_39289</name>
</gene>
<evidence type="ECO:0000313" key="14">
    <source>
        <dbReference type="EMBL" id="GAG98178.1"/>
    </source>
</evidence>
<dbReference type="Pfam" id="PF00702">
    <property type="entry name" value="Hydrolase"/>
    <property type="match status" value="1"/>
</dbReference>
<dbReference type="GO" id="GO:0016887">
    <property type="term" value="F:ATP hydrolysis activity"/>
    <property type="evidence" value="ECO:0007669"/>
    <property type="project" value="InterPro"/>
</dbReference>
<dbReference type="GO" id="GO:0055070">
    <property type="term" value="P:copper ion homeostasis"/>
    <property type="evidence" value="ECO:0007669"/>
    <property type="project" value="TreeGrafter"/>
</dbReference>
<dbReference type="GO" id="GO:0005524">
    <property type="term" value="F:ATP binding"/>
    <property type="evidence" value="ECO:0007669"/>
    <property type="project" value="UniProtKB-KW"/>
</dbReference>
<name>X1CPW2_9ZZZZ</name>
<evidence type="ECO:0000256" key="7">
    <source>
        <dbReference type="ARBA" id="ARBA00022741"/>
    </source>
</evidence>
<dbReference type="GO" id="GO:0005886">
    <property type="term" value="C:plasma membrane"/>
    <property type="evidence" value="ECO:0007669"/>
    <property type="project" value="UniProtKB-SubCell"/>
</dbReference>
<dbReference type="GO" id="GO:0005507">
    <property type="term" value="F:copper ion binding"/>
    <property type="evidence" value="ECO:0007669"/>
    <property type="project" value="TreeGrafter"/>
</dbReference>
<evidence type="ECO:0000256" key="12">
    <source>
        <dbReference type="ARBA" id="ARBA00023136"/>
    </source>
</evidence>
<dbReference type="Gene3D" id="3.40.50.1000">
    <property type="entry name" value="HAD superfamily/HAD-like"/>
    <property type="match status" value="1"/>
</dbReference>
<evidence type="ECO:0000256" key="2">
    <source>
        <dbReference type="ARBA" id="ARBA00006024"/>
    </source>
</evidence>
<proteinExistence type="inferred from homology"/>
<accession>X1CPW2</accession>
<dbReference type="PRINTS" id="PR00119">
    <property type="entry name" value="CATATPASE"/>
</dbReference>
<dbReference type="InterPro" id="IPR023214">
    <property type="entry name" value="HAD_sf"/>
</dbReference>
<evidence type="ECO:0000256" key="10">
    <source>
        <dbReference type="ARBA" id="ARBA00022989"/>
    </source>
</evidence>
<dbReference type="NCBIfam" id="TIGR01494">
    <property type="entry name" value="ATPase_P-type"/>
    <property type="match status" value="1"/>
</dbReference>
<feature type="non-terminal residue" evidence="14">
    <location>
        <position position="290"/>
    </location>
</feature>
<dbReference type="EMBL" id="BART01021266">
    <property type="protein sequence ID" value="GAG98178.1"/>
    <property type="molecule type" value="Genomic_DNA"/>
</dbReference>
<organism evidence="14">
    <name type="scientific">marine sediment metagenome</name>
    <dbReference type="NCBI Taxonomy" id="412755"/>
    <lineage>
        <taxon>unclassified sequences</taxon>
        <taxon>metagenomes</taxon>
        <taxon>ecological metagenomes</taxon>
    </lineage>
</organism>
<evidence type="ECO:0000256" key="13">
    <source>
        <dbReference type="SAM" id="Phobius"/>
    </source>
</evidence>
<dbReference type="FunFam" id="3.40.50.1000:FF:000020">
    <property type="entry name" value="Probable cation-transporting P-type ATPase"/>
    <property type="match status" value="1"/>
</dbReference>
<comment type="similarity">
    <text evidence="2">Belongs to the cation transport ATPase (P-type) (TC 3.A.3) family. Type IB subfamily.</text>
</comment>
<dbReference type="Gene3D" id="3.40.1110.10">
    <property type="entry name" value="Calcium-transporting ATPase, cytoplasmic domain N"/>
    <property type="match status" value="1"/>
</dbReference>
<comment type="subcellular location">
    <subcellularLocation>
        <location evidence="1">Cell membrane</location>
        <topology evidence="1">Multi-pass membrane protein</topology>
    </subcellularLocation>
</comment>
<evidence type="ECO:0000256" key="9">
    <source>
        <dbReference type="ARBA" id="ARBA00022967"/>
    </source>
</evidence>
<evidence type="ECO:0000256" key="5">
    <source>
        <dbReference type="ARBA" id="ARBA00022692"/>
    </source>
</evidence>
<dbReference type="GO" id="GO:0043682">
    <property type="term" value="F:P-type divalent copper transporter activity"/>
    <property type="evidence" value="ECO:0007669"/>
    <property type="project" value="TreeGrafter"/>
</dbReference>
<protein>
    <recommendedName>
        <fullName evidence="15">HMA domain-containing protein</fullName>
    </recommendedName>
</protein>
<evidence type="ECO:0000256" key="3">
    <source>
        <dbReference type="ARBA" id="ARBA00022448"/>
    </source>
</evidence>
<dbReference type="InterPro" id="IPR023299">
    <property type="entry name" value="ATPase_P-typ_cyto_dom_N"/>
</dbReference>
<evidence type="ECO:0000256" key="8">
    <source>
        <dbReference type="ARBA" id="ARBA00022840"/>
    </source>
</evidence>
<keyword evidence="4" id="KW-1003">Cell membrane</keyword>
<keyword evidence="6" id="KW-0479">Metal-binding</keyword>
<dbReference type="PANTHER" id="PTHR43520:SF8">
    <property type="entry name" value="P-TYPE CU(+) TRANSPORTER"/>
    <property type="match status" value="1"/>
</dbReference>
<keyword evidence="7" id="KW-0547">Nucleotide-binding</keyword>
<keyword evidence="9" id="KW-1278">Translocase</keyword>